<dbReference type="InterPro" id="IPR029068">
    <property type="entry name" value="Glyas_Bleomycin-R_OHBP_Dase"/>
</dbReference>
<keyword evidence="3" id="KW-0046">Antibiotic resistance</keyword>
<dbReference type="InterPro" id="IPR037523">
    <property type="entry name" value="VOC_core"/>
</dbReference>
<dbReference type="GO" id="GO:0051213">
    <property type="term" value="F:dioxygenase activity"/>
    <property type="evidence" value="ECO:0007669"/>
    <property type="project" value="UniProtKB-KW"/>
</dbReference>
<evidence type="ECO:0000259" key="4">
    <source>
        <dbReference type="PROSITE" id="PS51819"/>
    </source>
</evidence>
<proteinExistence type="inferred from homology"/>
<dbReference type="Gene3D" id="3.10.180.10">
    <property type="entry name" value="2,3-Dihydroxybiphenyl 1,2-Dioxygenase, domain 1"/>
    <property type="match status" value="1"/>
</dbReference>
<evidence type="ECO:0000256" key="2">
    <source>
        <dbReference type="ARBA" id="ARBA00021572"/>
    </source>
</evidence>
<reference evidence="5 6" key="1">
    <citation type="submission" date="2018-01" db="EMBL/GenBank/DDBJ databases">
        <title>Genome sequence of the PGP bacterium Paenibacillus illinoisensis E3.</title>
        <authorList>
            <person name="Rolli E."/>
            <person name="Marasco R."/>
            <person name="Bessem C."/>
            <person name="Michoud G."/>
            <person name="Gaiarsa S."/>
            <person name="Borin S."/>
            <person name="Daffonchio D."/>
        </authorList>
    </citation>
    <scope>NUCLEOTIDE SEQUENCE [LARGE SCALE GENOMIC DNA]</scope>
    <source>
        <strain evidence="5 6">E3</strain>
    </source>
</reference>
<dbReference type="InterPro" id="IPR000335">
    <property type="entry name" value="Bleomycin-R"/>
</dbReference>
<protein>
    <recommendedName>
        <fullName evidence="2">Bleomycin resistance protein</fullName>
    </recommendedName>
</protein>
<sequence length="123" mass="14235">MLQGIVPILRIFDEDKAKEFYVDYLEFVVDWEHRFEEGMPLYMQISLDSIVLHLSEHHGDCTPGAALRIETNDLGALCGRLNQKKYKQSRPGITDTPWGLREMTVTDPFGNRIIYYESPRATD</sequence>
<evidence type="ECO:0000313" key="5">
    <source>
        <dbReference type="EMBL" id="PYY29387.1"/>
    </source>
</evidence>
<dbReference type="GO" id="GO:0016829">
    <property type="term" value="F:lyase activity"/>
    <property type="evidence" value="ECO:0007669"/>
    <property type="project" value="UniProtKB-KW"/>
</dbReference>
<dbReference type="GO" id="GO:0046677">
    <property type="term" value="P:response to antibiotic"/>
    <property type="evidence" value="ECO:0007669"/>
    <property type="project" value="UniProtKB-KW"/>
</dbReference>
<dbReference type="AlphaFoldDB" id="A0A2W0CB41"/>
<gene>
    <name evidence="5" type="ORF">PIL02S_02336</name>
</gene>
<dbReference type="PROSITE" id="PS51819">
    <property type="entry name" value="VOC"/>
    <property type="match status" value="1"/>
</dbReference>
<evidence type="ECO:0000313" key="6">
    <source>
        <dbReference type="Proteomes" id="UP000247459"/>
    </source>
</evidence>
<dbReference type="Proteomes" id="UP000247459">
    <property type="component" value="Unassembled WGS sequence"/>
</dbReference>
<dbReference type="OrthoDB" id="9803104at2"/>
<keyword evidence="5" id="KW-0223">Dioxygenase</keyword>
<evidence type="ECO:0000256" key="3">
    <source>
        <dbReference type="ARBA" id="ARBA00023251"/>
    </source>
</evidence>
<keyword evidence="5" id="KW-0560">Oxidoreductase</keyword>
<evidence type="ECO:0000256" key="1">
    <source>
        <dbReference type="ARBA" id="ARBA00011051"/>
    </source>
</evidence>
<accession>A0A2W0CB41</accession>
<comment type="caution">
    <text evidence="5">The sequence shown here is derived from an EMBL/GenBank/DDBJ whole genome shotgun (WGS) entry which is preliminary data.</text>
</comment>
<dbReference type="RefSeq" id="WP_110758524.1">
    <property type="nucleotide sequence ID" value="NZ_PRLG01000018.1"/>
</dbReference>
<organism evidence="5 6">
    <name type="scientific">Paenibacillus illinoisensis</name>
    <dbReference type="NCBI Taxonomy" id="59845"/>
    <lineage>
        <taxon>Bacteria</taxon>
        <taxon>Bacillati</taxon>
        <taxon>Bacillota</taxon>
        <taxon>Bacilli</taxon>
        <taxon>Bacillales</taxon>
        <taxon>Paenibacillaceae</taxon>
        <taxon>Paenibacillus</taxon>
    </lineage>
</organism>
<keyword evidence="5" id="KW-0456">Lyase</keyword>
<feature type="domain" description="VOC" evidence="4">
    <location>
        <begin position="1"/>
        <end position="118"/>
    </location>
</feature>
<dbReference type="SUPFAM" id="SSF54593">
    <property type="entry name" value="Glyoxalase/Bleomycin resistance protein/Dihydroxybiphenyl dioxygenase"/>
    <property type="match status" value="1"/>
</dbReference>
<dbReference type="EMBL" id="PRLG01000018">
    <property type="protein sequence ID" value="PYY29387.1"/>
    <property type="molecule type" value="Genomic_DNA"/>
</dbReference>
<comment type="similarity">
    <text evidence="1">Belongs to the bleomycin resistance protein family.</text>
</comment>
<dbReference type="CDD" id="cd08349">
    <property type="entry name" value="BLMA_like"/>
    <property type="match status" value="1"/>
</dbReference>
<name>A0A2W0CB41_9BACL</name>
<dbReference type="Pfam" id="PF19581">
    <property type="entry name" value="Glyoxalase_7"/>
    <property type="match status" value="1"/>
</dbReference>